<gene>
    <name evidence="1" type="ORF">KIW84_012780</name>
</gene>
<evidence type="ECO:0000313" key="1">
    <source>
        <dbReference type="EMBL" id="KAI5444278.1"/>
    </source>
</evidence>
<dbReference type="EMBL" id="JAMSHJ010000001">
    <property type="protein sequence ID" value="KAI5444278.1"/>
    <property type="molecule type" value="Genomic_DNA"/>
</dbReference>
<name>A0A9D5BIH0_PEA</name>
<dbReference type="PANTHER" id="PTHR32108">
    <property type="entry name" value="DNA-DIRECTED RNA POLYMERASE SUBUNIT ALPHA"/>
    <property type="match status" value="1"/>
</dbReference>
<accession>A0A9D5BIH0</accession>
<dbReference type="Proteomes" id="UP001058974">
    <property type="component" value="Chromosome 1"/>
</dbReference>
<dbReference type="Gramene" id="Psat01G0278000-T1">
    <property type="protein sequence ID" value="KAI5444278.1"/>
    <property type="gene ID" value="KIW84_012780"/>
</dbReference>
<comment type="caution">
    <text evidence="1">The sequence shown here is derived from an EMBL/GenBank/DDBJ whole genome shotgun (WGS) entry which is preliminary data.</text>
</comment>
<sequence length="278" mass="31730">MTYEELYPSLFVKNLIQSKKPPHTPEPLPWWYKPDQYCAFHQGEPNHDIENCYPLKYEVQNFVKSGMVSFEGRAPNIKANLLPANGNFYVNMVDDCPGKFMVFDVDRIQRSLVEMHRTLLLISDCEHDHDGYVICSLNPRGCMMVKRDIQKLMDEGVIQINQDRDMDPIPYVSDKVVPYKFNATMIKDGQEVPFPAANSVVSIVDVVKVTLSGCVFSPISPKVVEDVMSGESNRSKVKDDDNEVLRLIKKTEFNVVEQLLQIPSKISVLSLLMNSEEH</sequence>
<reference evidence="1 2" key="1">
    <citation type="journal article" date="2022" name="Nat. Genet.">
        <title>Improved pea reference genome and pan-genome highlight genomic features and evolutionary characteristics.</title>
        <authorList>
            <person name="Yang T."/>
            <person name="Liu R."/>
            <person name="Luo Y."/>
            <person name="Hu S."/>
            <person name="Wang D."/>
            <person name="Wang C."/>
            <person name="Pandey M.K."/>
            <person name="Ge S."/>
            <person name="Xu Q."/>
            <person name="Li N."/>
            <person name="Li G."/>
            <person name="Huang Y."/>
            <person name="Saxena R.K."/>
            <person name="Ji Y."/>
            <person name="Li M."/>
            <person name="Yan X."/>
            <person name="He Y."/>
            <person name="Liu Y."/>
            <person name="Wang X."/>
            <person name="Xiang C."/>
            <person name="Varshney R.K."/>
            <person name="Ding H."/>
            <person name="Gao S."/>
            <person name="Zong X."/>
        </authorList>
    </citation>
    <scope>NUCLEOTIDE SEQUENCE [LARGE SCALE GENOMIC DNA]</scope>
    <source>
        <strain evidence="1 2">cv. Zhongwan 6</strain>
    </source>
</reference>
<organism evidence="1 2">
    <name type="scientific">Pisum sativum</name>
    <name type="common">Garden pea</name>
    <name type="synonym">Lathyrus oleraceus</name>
    <dbReference type="NCBI Taxonomy" id="3888"/>
    <lineage>
        <taxon>Eukaryota</taxon>
        <taxon>Viridiplantae</taxon>
        <taxon>Streptophyta</taxon>
        <taxon>Embryophyta</taxon>
        <taxon>Tracheophyta</taxon>
        <taxon>Spermatophyta</taxon>
        <taxon>Magnoliopsida</taxon>
        <taxon>eudicotyledons</taxon>
        <taxon>Gunneridae</taxon>
        <taxon>Pentapetalae</taxon>
        <taxon>rosids</taxon>
        <taxon>fabids</taxon>
        <taxon>Fabales</taxon>
        <taxon>Fabaceae</taxon>
        <taxon>Papilionoideae</taxon>
        <taxon>50 kb inversion clade</taxon>
        <taxon>NPAAA clade</taxon>
        <taxon>Hologalegina</taxon>
        <taxon>IRL clade</taxon>
        <taxon>Fabeae</taxon>
        <taxon>Lathyrus</taxon>
    </lineage>
</organism>
<evidence type="ECO:0000313" key="2">
    <source>
        <dbReference type="Proteomes" id="UP001058974"/>
    </source>
</evidence>
<keyword evidence="2" id="KW-1185">Reference proteome</keyword>
<dbReference type="AlphaFoldDB" id="A0A9D5BIH0"/>
<protein>
    <submittedName>
        <fullName evidence="1">Uncharacterized protein</fullName>
    </submittedName>
</protein>
<dbReference type="PANTHER" id="PTHR32108:SF9">
    <property type="entry name" value="REVERSE TRANSCRIPTASE RNASE H-LIKE DOMAIN-CONTAINING PROTEIN"/>
    <property type="match status" value="1"/>
</dbReference>
<proteinExistence type="predicted"/>